<name>A0A3B0X1V2_9ZZZZ</name>
<dbReference type="Pfam" id="PF02254">
    <property type="entry name" value="TrkA_N"/>
    <property type="match status" value="1"/>
</dbReference>
<dbReference type="PANTHER" id="PTHR42751">
    <property type="entry name" value="SODIUM/HYDROGEN EXCHANGER FAMILY/TRKA DOMAIN PROTEIN"/>
    <property type="match status" value="1"/>
</dbReference>
<feature type="transmembrane region" description="Helical" evidence="7">
    <location>
        <begin position="342"/>
        <end position="360"/>
    </location>
</feature>
<evidence type="ECO:0000259" key="9">
    <source>
        <dbReference type="Pfam" id="PF02254"/>
    </source>
</evidence>
<proteinExistence type="inferred from homology"/>
<feature type="transmembrane region" description="Helical" evidence="7">
    <location>
        <begin position="207"/>
        <end position="228"/>
    </location>
</feature>
<feature type="transmembrane region" description="Helical" evidence="7">
    <location>
        <begin position="312"/>
        <end position="336"/>
    </location>
</feature>
<dbReference type="Pfam" id="PF00999">
    <property type="entry name" value="Na_H_Exchanger"/>
    <property type="match status" value="1"/>
</dbReference>
<keyword evidence="5 7" id="KW-1133">Transmembrane helix</keyword>
<evidence type="ECO:0000256" key="5">
    <source>
        <dbReference type="ARBA" id="ARBA00022989"/>
    </source>
</evidence>
<dbReference type="GO" id="GO:1902600">
    <property type="term" value="P:proton transmembrane transport"/>
    <property type="evidence" value="ECO:0007669"/>
    <property type="project" value="InterPro"/>
</dbReference>
<keyword evidence="6 7" id="KW-0472">Membrane</keyword>
<feature type="transmembrane region" description="Helical" evidence="7">
    <location>
        <begin position="260"/>
        <end position="291"/>
    </location>
</feature>
<dbReference type="SUPFAM" id="SSF51735">
    <property type="entry name" value="NAD(P)-binding Rossmann-fold domains"/>
    <property type="match status" value="1"/>
</dbReference>
<feature type="domain" description="RCK N-terminal" evidence="9">
    <location>
        <begin position="397"/>
        <end position="512"/>
    </location>
</feature>
<accession>A0A3B0X1V2</accession>
<feature type="domain" description="Cation/H+ exchanger transmembrane" evidence="8">
    <location>
        <begin position="17"/>
        <end position="356"/>
    </location>
</feature>
<dbReference type="Gene3D" id="1.20.1530.20">
    <property type="match status" value="1"/>
</dbReference>
<evidence type="ECO:0000256" key="4">
    <source>
        <dbReference type="ARBA" id="ARBA00022692"/>
    </source>
</evidence>
<dbReference type="InterPro" id="IPR038770">
    <property type="entry name" value="Na+/solute_symporter_sf"/>
</dbReference>
<comment type="subcellular location">
    <subcellularLocation>
        <location evidence="1">Membrane</location>
        <topology evidence="1">Multi-pass membrane protein</topology>
    </subcellularLocation>
</comment>
<evidence type="ECO:0000256" key="3">
    <source>
        <dbReference type="ARBA" id="ARBA00022448"/>
    </source>
</evidence>
<dbReference type="GO" id="GO:0006813">
    <property type="term" value="P:potassium ion transport"/>
    <property type="evidence" value="ECO:0007669"/>
    <property type="project" value="InterPro"/>
</dbReference>
<dbReference type="Gene3D" id="3.40.50.720">
    <property type="entry name" value="NAD(P)-binding Rossmann-like Domain"/>
    <property type="match status" value="1"/>
</dbReference>
<gene>
    <name evidence="10" type="ORF">MNBD_GAMMA07-2662</name>
</gene>
<feature type="transmembrane region" description="Helical" evidence="7">
    <location>
        <begin position="180"/>
        <end position="200"/>
    </location>
</feature>
<feature type="transmembrane region" description="Helical" evidence="7">
    <location>
        <begin position="88"/>
        <end position="111"/>
    </location>
</feature>
<keyword evidence="4 7" id="KW-0812">Transmembrane</keyword>
<feature type="transmembrane region" description="Helical" evidence="7">
    <location>
        <begin position="123"/>
        <end position="142"/>
    </location>
</feature>
<evidence type="ECO:0000259" key="8">
    <source>
        <dbReference type="Pfam" id="PF00999"/>
    </source>
</evidence>
<evidence type="ECO:0000256" key="6">
    <source>
        <dbReference type="ARBA" id="ARBA00023136"/>
    </source>
</evidence>
<dbReference type="EMBL" id="UOFF01000294">
    <property type="protein sequence ID" value="VAW56877.1"/>
    <property type="molecule type" value="Genomic_DNA"/>
</dbReference>
<keyword evidence="3" id="KW-0813">Transport</keyword>
<dbReference type="InterPro" id="IPR036291">
    <property type="entry name" value="NAD(P)-bd_dom_sf"/>
</dbReference>
<feature type="transmembrane region" description="Helical" evidence="7">
    <location>
        <begin position="6"/>
        <end position="28"/>
    </location>
</feature>
<feature type="transmembrane region" description="Helical" evidence="7">
    <location>
        <begin position="154"/>
        <end position="174"/>
    </location>
</feature>
<dbReference type="GO" id="GO:0016020">
    <property type="term" value="C:membrane"/>
    <property type="evidence" value="ECO:0007669"/>
    <property type="project" value="UniProtKB-SubCell"/>
</dbReference>
<dbReference type="GO" id="GO:0015297">
    <property type="term" value="F:antiporter activity"/>
    <property type="evidence" value="ECO:0007669"/>
    <property type="project" value="InterPro"/>
</dbReference>
<feature type="transmembrane region" description="Helical" evidence="7">
    <location>
        <begin position="58"/>
        <end position="76"/>
    </location>
</feature>
<dbReference type="InterPro" id="IPR006153">
    <property type="entry name" value="Cation/H_exchanger_TM"/>
</dbReference>
<protein>
    <submittedName>
        <fullName evidence="10">Glutathione-regulated potassium-efflux system protein KefB</fullName>
    </submittedName>
</protein>
<evidence type="ECO:0000256" key="2">
    <source>
        <dbReference type="ARBA" id="ARBA00005551"/>
    </source>
</evidence>
<sequence>MDLSLIAIHFSDVSWITFALVFGLAASLISLPPMVGYLAAGFVLSALGIQSSDTLNSVADIGITILLFSIGLKLNLKDLLRTEIWAASIIHLLLMVVIFGAIIFALSFSGLQVFMGLSVPESALIAFALSFSSTVFAVKVLDEKAEMSSLHGKIAIGILIMQDLFAVLFITVASGKTPSLWALLLLLFIPLRPVLIKLLMRVGRGELLILSGMLLALGGAQLFEFAGIKADLGALLLGVLLAGNEKSEELAKSLLAFKEIFLIAFFLSIGFNGIPSLLGVGIAVALAILMIGKSFLFFKLFTAFKLRSRTSFLTSLSLSNYSEFGLIVGALGVSSGWMSSEWLVIIALALSITFTLSSLANNRAHKLYAKYEQKLLTFECPERLPDDKPINVENAQVLIFGMGRVGTSVYDTLLTQYGKNLLGIDYDQDVIQKHLDAGRNAIVGDANDYDFWERLEPNSVKLILLDIPNVKEALIAADMIKRTQYQGLIAATVKHNESIQLLEAVGVNYVFNIYAEAGSGFAHHVCENIDVAPNQF</sequence>
<comment type="similarity">
    <text evidence="2">Belongs to the monovalent cation:proton antiporter 2 (CPA2) transporter (TC 2.A.37) family.</text>
</comment>
<evidence type="ECO:0000256" key="7">
    <source>
        <dbReference type="SAM" id="Phobius"/>
    </source>
</evidence>
<reference evidence="10" key="1">
    <citation type="submission" date="2018-06" db="EMBL/GenBank/DDBJ databases">
        <authorList>
            <person name="Zhirakovskaya E."/>
        </authorList>
    </citation>
    <scope>NUCLEOTIDE SEQUENCE</scope>
</reference>
<evidence type="ECO:0000256" key="1">
    <source>
        <dbReference type="ARBA" id="ARBA00004141"/>
    </source>
</evidence>
<evidence type="ECO:0000313" key="10">
    <source>
        <dbReference type="EMBL" id="VAW56877.1"/>
    </source>
</evidence>
<organism evidence="10">
    <name type="scientific">hydrothermal vent metagenome</name>
    <dbReference type="NCBI Taxonomy" id="652676"/>
    <lineage>
        <taxon>unclassified sequences</taxon>
        <taxon>metagenomes</taxon>
        <taxon>ecological metagenomes</taxon>
    </lineage>
</organism>
<dbReference type="AlphaFoldDB" id="A0A3B0X1V2"/>
<dbReference type="InterPro" id="IPR003148">
    <property type="entry name" value="RCK_N"/>
</dbReference>
<dbReference type="PANTHER" id="PTHR42751:SF1">
    <property type="entry name" value="CATION_PROTON ANTIPORTER YBAL-RELATED"/>
    <property type="match status" value="1"/>
</dbReference>